<feature type="compositionally biased region" description="Basic and acidic residues" evidence="2">
    <location>
        <begin position="220"/>
        <end position="239"/>
    </location>
</feature>
<dbReference type="Gene3D" id="6.10.140.1020">
    <property type="match status" value="1"/>
</dbReference>
<dbReference type="PANTHER" id="PTHR28527:SF1">
    <property type="entry name" value="SWI5-DEPENDENT RECOMBINATION DNA REPAIR PROTEIN 1"/>
    <property type="match status" value="1"/>
</dbReference>
<sequence length="270" mass="30169">MSAQDAKRRRADSTAAALSRPFRSPFRGTAGKPNRDSQDQPSDLGRTQLDQTASPRKVSHTPRARNSPSFPSKRQQGVNLSSRPSDTSDTQLEIAALVKAQRQLKNKLHSLAEELHLCEQAHKIERGSPGAGSGSGEVDGELLRLIERWKSASRQAADELFGSAKDKINRMGGPQAWKEMQEKQQEFRNEFNAGFEQDSRGEMDDNDGRSDTDTGANIELETHNEREARGGNDDAEDLNDKEFTMSMMLRSLNVELEVIGYSKEHQMWID</sequence>
<evidence type="ECO:0000313" key="4">
    <source>
        <dbReference type="Proteomes" id="UP000091956"/>
    </source>
</evidence>
<dbReference type="RefSeq" id="XP_018125677.1">
    <property type="nucleotide sequence ID" value="XM_018279270.2"/>
</dbReference>
<protein>
    <recommendedName>
        <fullName evidence="5">Swi5-dependent recombination DNA repair protein 1</fullName>
    </recommendedName>
</protein>
<reference evidence="4" key="2">
    <citation type="journal article" date="2018" name="Nat. Commun.">
        <title>Extreme sensitivity to ultraviolet light in the fungal pathogen causing white-nose syndrome of bats.</title>
        <authorList>
            <person name="Palmer J.M."/>
            <person name="Drees K.P."/>
            <person name="Foster J.T."/>
            <person name="Lindner D.L."/>
        </authorList>
    </citation>
    <scope>NUCLEOTIDE SEQUENCE [LARGE SCALE GENOMIC DNA]</scope>
    <source>
        <strain evidence="4">UAMH 10579</strain>
    </source>
</reference>
<dbReference type="PANTHER" id="PTHR28527">
    <property type="entry name" value="MATING-TYPE SWITCHING PROTEIN SWI2-RELATED"/>
    <property type="match status" value="1"/>
</dbReference>
<feature type="region of interest" description="Disordered" evidence="2">
    <location>
        <begin position="190"/>
        <end position="239"/>
    </location>
</feature>
<feature type="compositionally biased region" description="Polar residues" evidence="2">
    <location>
        <begin position="64"/>
        <end position="88"/>
    </location>
</feature>
<gene>
    <name evidence="3" type="ORF">VE01_09863</name>
</gene>
<dbReference type="Proteomes" id="UP000091956">
    <property type="component" value="Unassembled WGS sequence"/>
</dbReference>
<proteinExistence type="predicted"/>
<dbReference type="GeneID" id="28843249"/>
<evidence type="ECO:0008006" key="5">
    <source>
        <dbReference type="Google" id="ProtNLM"/>
    </source>
</evidence>
<evidence type="ECO:0000256" key="1">
    <source>
        <dbReference type="SAM" id="Coils"/>
    </source>
</evidence>
<dbReference type="GO" id="GO:0006310">
    <property type="term" value="P:DNA recombination"/>
    <property type="evidence" value="ECO:0007669"/>
    <property type="project" value="TreeGrafter"/>
</dbReference>
<organism evidence="3 4">
    <name type="scientific">Pseudogymnoascus verrucosus</name>
    <dbReference type="NCBI Taxonomy" id="342668"/>
    <lineage>
        <taxon>Eukaryota</taxon>
        <taxon>Fungi</taxon>
        <taxon>Dikarya</taxon>
        <taxon>Ascomycota</taxon>
        <taxon>Pezizomycotina</taxon>
        <taxon>Leotiomycetes</taxon>
        <taxon>Thelebolales</taxon>
        <taxon>Thelebolaceae</taxon>
        <taxon>Pseudogymnoascus</taxon>
    </lineage>
</organism>
<evidence type="ECO:0000313" key="3">
    <source>
        <dbReference type="EMBL" id="OBT91944.1"/>
    </source>
</evidence>
<feature type="coiled-coil region" evidence="1">
    <location>
        <begin position="94"/>
        <end position="121"/>
    </location>
</feature>
<name>A0A1B8G7Z2_9PEZI</name>
<feature type="compositionally biased region" description="Basic and acidic residues" evidence="2">
    <location>
        <begin position="197"/>
        <end position="212"/>
    </location>
</feature>
<dbReference type="AlphaFoldDB" id="A0A1B8G7Z2"/>
<accession>A0A1B8G7Z2</accession>
<reference evidence="3 4" key="1">
    <citation type="submission" date="2016-03" db="EMBL/GenBank/DDBJ databases">
        <title>Comparative genomics of Pseudogymnoascus destructans, the fungus causing white-nose syndrome of bats.</title>
        <authorList>
            <person name="Palmer J.M."/>
            <person name="Drees K.P."/>
            <person name="Foster J.T."/>
            <person name="Lindner D.L."/>
        </authorList>
    </citation>
    <scope>NUCLEOTIDE SEQUENCE [LARGE SCALE GENOMIC DNA]</scope>
    <source>
        <strain evidence="3 4">UAMH 10579</strain>
    </source>
</reference>
<keyword evidence="1" id="KW-0175">Coiled coil</keyword>
<evidence type="ECO:0000256" key="2">
    <source>
        <dbReference type="SAM" id="MobiDB-lite"/>
    </source>
</evidence>
<keyword evidence="4" id="KW-1185">Reference proteome</keyword>
<dbReference type="EMBL" id="KV460277">
    <property type="protein sequence ID" value="OBT91944.1"/>
    <property type="molecule type" value="Genomic_DNA"/>
</dbReference>
<dbReference type="STRING" id="342668.A0A1B8G7Z2"/>
<feature type="region of interest" description="Disordered" evidence="2">
    <location>
        <begin position="1"/>
        <end position="88"/>
    </location>
</feature>
<dbReference type="OrthoDB" id="27934at2759"/>